<name>A0AAW2F8H4_9HYME</name>
<comment type="caution">
    <text evidence="1">The sequence shown here is derived from an EMBL/GenBank/DDBJ whole genome shotgun (WGS) entry which is preliminary data.</text>
</comment>
<keyword evidence="2" id="KW-1185">Reference proteome</keyword>
<reference evidence="1 2" key="1">
    <citation type="submission" date="2023-03" db="EMBL/GenBank/DDBJ databases">
        <title>High recombination rates correlate with genetic variation in Cardiocondyla obscurior ants.</title>
        <authorList>
            <person name="Errbii M."/>
        </authorList>
    </citation>
    <scope>NUCLEOTIDE SEQUENCE [LARGE SCALE GENOMIC DNA]</scope>
    <source>
        <strain evidence="1">Alpha-2009</strain>
        <tissue evidence="1">Whole body</tissue>
    </source>
</reference>
<evidence type="ECO:0000313" key="1">
    <source>
        <dbReference type="EMBL" id="KAL0111244.1"/>
    </source>
</evidence>
<sequence length="65" mass="7801">MLRNCRQRALSPYRSTRVISTCLNYYVLKCDFAFSQILIRRLADATSRFRQNIHLYERVSISQWA</sequence>
<gene>
    <name evidence="1" type="ORF">PUN28_012852</name>
</gene>
<proteinExistence type="predicted"/>
<dbReference type="AlphaFoldDB" id="A0AAW2F8H4"/>
<protein>
    <submittedName>
        <fullName evidence="1">Uncharacterized protein</fullName>
    </submittedName>
</protein>
<evidence type="ECO:0000313" key="2">
    <source>
        <dbReference type="Proteomes" id="UP001430953"/>
    </source>
</evidence>
<dbReference type="EMBL" id="JADYXP020000013">
    <property type="protein sequence ID" value="KAL0111244.1"/>
    <property type="molecule type" value="Genomic_DNA"/>
</dbReference>
<dbReference type="Proteomes" id="UP001430953">
    <property type="component" value="Unassembled WGS sequence"/>
</dbReference>
<organism evidence="1 2">
    <name type="scientific">Cardiocondyla obscurior</name>
    <dbReference type="NCBI Taxonomy" id="286306"/>
    <lineage>
        <taxon>Eukaryota</taxon>
        <taxon>Metazoa</taxon>
        <taxon>Ecdysozoa</taxon>
        <taxon>Arthropoda</taxon>
        <taxon>Hexapoda</taxon>
        <taxon>Insecta</taxon>
        <taxon>Pterygota</taxon>
        <taxon>Neoptera</taxon>
        <taxon>Endopterygota</taxon>
        <taxon>Hymenoptera</taxon>
        <taxon>Apocrita</taxon>
        <taxon>Aculeata</taxon>
        <taxon>Formicoidea</taxon>
        <taxon>Formicidae</taxon>
        <taxon>Myrmicinae</taxon>
        <taxon>Cardiocondyla</taxon>
    </lineage>
</organism>
<accession>A0AAW2F8H4</accession>